<proteinExistence type="predicted"/>
<evidence type="ECO:0000313" key="3">
    <source>
        <dbReference type="Proteomes" id="UP000195062"/>
    </source>
</evidence>
<dbReference type="Proteomes" id="UP000195062">
    <property type="component" value="Unassembled WGS sequence"/>
</dbReference>
<feature type="region of interest" description="Disordered" evidence="1">
    <location>
        <begin position="1"/>
        <end position="21"/>
    </location>
</feature>
<dbReference type="AlphaFoldDB" id="A0A251XJP4"/>
<comment type="caution">
    <text evidence="2">The sequence shown here is derived from an EMBL/GenBank/DDBJ whole genome shotgun (WGS) entry which is preliminary data.</text>
</comment>
<gene>
    <name evidence="2" type="ORF">CMMCAS07_01995</name>
</gene>
<name>A0A251XJP4_CLAMM</name>
<dbReference type="EMBL" id="MDHH01000001">
    <property type="protein sequence ID" value="OUE03691.1"/>
    <property type="molecule type" value="Genomic_DNA"/>
</dbReference>
<accession>A0A251XJP4</accession>
<protein>
    <submittedName>
        <fullName evidence="2">Uncharacterized protein</fullName>
    </submittedName>
</protein>
<organism evidence="2 3">
    <name type="scientific">Clavibacter michiganensis subsp. michiganensis</name>
    <dbReference type="NCBI Taxonomy" id="33013"/>
    <lineage>
        <taxon>Bacteria</taxon>
        <taxon>Bacillati</taxon>
        <taxon>Actinomycetota</taxon>
        <taxon>Actinomycetes</taxon>
        <taxon>Micrococcales</taxon>
        <taxon>Microbacteriaceae</taxon>
        <taxon>Clavibacter</taxon>
    </lineage>
</organism>
<evidence type="ECO:0000313" key="2">
    <source>
        <dbReference type="EMBL" id="OUE03691.1"/>
    </source>
</evidence>
<keyword evidence="3" id="KW-1185">Reference proteome</keyword>
<evidence type="ECO:0000256" key="1">
    <source>
        <dbReference type="SAM" id="MobiDB-lite"/>
    </source>
</evidence>
<sequence length="37" mass="3769">MRSGRVPAASSGKVSLRPPIAVRKTCPSATASIDDDA</sequence>
<reference evidence="2 3" key="1">
    <citation type="submission" date="2016-08" db="EMBL/GenBank/DDBJ databases">
        <title>Genome sequence of Clavibacter michiganensis subsp. michiganensis strain CASJ007.</title>
        <authorList>
            <person name="Thapa S.P."/>
            <person name="Coaker G."/>
        </authorList>
    </citation>
    <scope>NUCLEOTIDE SEQUENCE [LARGE SCALE GENOMIC DNA]</scope>
    <source>
        <strain evidence="2">CASJ007</strain>
    </source>
</reference>